<comment type="subcellular location">
    <subcellularLocation>
        <location evidence="2">Cytoplasmic vesicle</location>
        <location evidence="2">COPI-coated vesicle membrane</location>
        <topology evidence="2">Peripheral membrane protein</topology>
        <orientation evidence="2">Cytoplasmic side</orientation>
    </subcellularLocation>
    <subcellularLocation>
        <location evidence="1">Golgi apparatus membrane</location>
        <topology evidence="1">Peripheral membrane protein</topology>
        <orientation evidence="1">Cytoplasmic side</orientation>
    </subcellularLocation>
</comment>
<keyword evidence="11" id="KW-0968">Cytoplasmic vesicle</keyword>
<dbReference type="Gene3D" id="1.25.10.10">
    <property type="entry name" value="Leucine-rich Repeat Variant"/>
    <property type="match status" value="1"/>
</dbReference>
<dbReference type="InterPro" id="IPR016024">
    <property type="entry name" value="ARM-type_fold"/>
</dbReference>
<keyword evidence="10" id="KW-0472">Membrane</keyword>
<dbReference type="GO" id="GO:0005783">
    <property type="term" value="C:endoplasmic reticulum"/>
    <property type="evidence" value="ECO:0007669"/>
    <property type="project" value="TreeGrafter"/>
</dbReference>
<evidence type="ECO:0000256" key="5">
    <source>
        <dbReference type="ARBA" id="ARBA00022490"/>
    </source>
</evidence>
<evidence type="ECO:0000256" key="4">
    <source>
        <dbReference type="ARBA" id="ARBA00022448"/>
    </source>
</evidence>
<dbReference type="InterPro" id="IPR002553">
    <property type="entry name" value="Clathrin/coatomer_adapt-like_N"/>
</dbReference>
<proteinExistence type="inferred from homology"/>
<dbReference type="GO" id="GO:0006886">
    <property type="term" value="P:intracellular protein transport"/>
    <property type="evidence" value="ECO:0007669"/>
    <property type="project" value="InterPro"/>
</dbReference>
<evidence type="ECO:0000256" key="2">
    <source>
        <dbReference type="ARBA" id="ARBA00004347"/>
    </source>
</evidence>
<keyword evidence="8" id="KW-0653">Protein transport</keyword>
<name>A0A2A2KSG9_9BILA</name>
<dbReference type="GO" id="GO:0030126">
    <property type="term" value="C:COPI vesicle coat"/>
    <property type="evidence" value="ECO:0007669"/>
    <property type="project" value="TreeGrafter"/>
</dbReference>
<dbReference type="GO" id="GO:0005793">
    <property type="term" value="C:endoplasmic reticulum-Golgi intermediate compartment"/>
    <property type="evidence" value="ECO:0007669"/>
    <property type="project" value="TreeGrafter"/>
</dbReference>
<sequence length="332" mass="36838">MKRDKKDDESGGNIYANLDKTAVLQEARAFNETPLNARKCSLILTKLLYLINQGQSDNPVTKYTTLPFAGEPIGRTEATGAFFAITKLWQSKDPTLRRLVYLAIKELSVLADDVIIVTSSLTKDMTGREDVYRASAIRALCKITDTAMLQTIERYMKQAIVDKNGAVASAALVSSLHLMKKSVEVIRRWANEVQEAVSSENHMVQYHALALLYHIRSVDRLAVNKLVQKFSKNLLRSPFAICYLIRIAAKLLDEDEQADPSLFTFIDSCLRHKSEMVVFEAASALVNLKTSTASELAPAISVLQLFCSSPKAALRFAAVKTLNKASILLSLH</sequence>
<evidence type="ECO:0000256" key="11">
    <source>
        <dbReference type="ARBA" id="ARBA00023329"/>
    </source>
</evidence>
<dbReference type="GO" id="GO:0006888">
    <property type="term" value="P:endoplasmic reticulum to Golgi vesicle-mediated transport"/>
    <property type="evidence" value="ECO:0007669"/>
    <property type="project" value="TreeGrafter"/>
</dbReference>
<keyword evidence="6" id="KW-0677">Repeat</keyword>
<keyword evidence="5" id="KW-0963">Cytoplasm</keyword>
<dbReference type="STRING" id="2018661.A0A2A2KSG9"/>
<protein>
    <recommendedName>
        <fullName evidence="12">Clathrin/coatomer adaptor adaptin-like N-terminal domain-containing protein</fullName>
    </recommendedName>
</protein>
<keyword evidence="14" id="KW-1185">Reference proteome</keyword>
<dbReference type="GO" id="GO:0006891">
    <property type="term" value="P:intra-Golgi vesicle-mediated transport"/>
    <property type="evidence" value="ECO:0007669"/>
    <property type="project" value="TreeGrafter"/>
</dbReference>
<dbReference type="AlphaFoldDB" id="A0A2A2KSG9"/>
<keyword evidence="9" id="KW-0333">Golgi apparatus</keyword>
<gene>
    <name evidence="13" type="ORF">WR25_25968</name>
</gene>
<dbReference type="OrthoDB" id="1074925at2759"/>
<dbReference type="InterPro" id="IPR017106">
    <property type="entry name" value="Coatomer_gsu"/>
</dbReference>
<evidence type="ECO:0000256" key="8">
    <source>
        <dbReference type="ARBA" id="ARBA00022927"/>
    </source>
</evidence>
<dbReference type="FunFam" id="1.25.10.10:FF:000038">
    <property type="entry name" value="Coatomer subunit gamma"/>
    <property type="match status" value="1"/>
</dbReference>
<evidence type="ECO:0000259" key="12">
    <source>
        <dbReference type="Pfam" id="PF01602"/>
    </source>
</evidence>
<evidence type="ECO:0000256" key="3">
    <source>
        <dbReference type="ARBA" id="ARBA00010720"/>
    </source>
</evidence>
<organism evidence="13 14">
    <name type="scientific">Diploscapter pachys</name>
    <dbReference type="NCBI Taxonomy" id="2018661"/>
    <lineage>
        <taxon>Eukaryota</taxon>
        <taxon>Metazoa</taxon>
        <taxon>Ecdysozoa</taxon>
        <taxon>Nematoda</taxon>
        <taxon>Chromadorea</taxon>
        <taxon>Rhabditida</taxon>
        <taxon>Rhabditina</taxon>
        <taxon>Rhabditomorpha</taxon>
        <taxon>Rhabditoidea</taxon>
        <taxon>Rhabditidae</taxon>
        <taxon>Diploscapter</taxon>
    </lineage>
</organism>
<comment type="similarity">
    <text evidence="3">Belongs to the COPG family.</text>
</comment>
<dbReference type="EMBL" id="LIAE01007805">
    <property type="protein sequence ID" value="PAV76868.1"/>
    <property type="molecule type" value="Genomic_DNA"/>
</dbReference>
<dbReference type="InterPro" id="IPR011989">
    <property type="entry name" value="ARM-like"/>
</dbReference>
<dbReference type="GO" id="GO:0000139">
    <property type="term" value="C:Golgi membrane"/>
    <property type="evidence" value="ECO:0007669"/>
    <property type="project" value="UniProtKB-SubCell"/>
</dbReference>
<dbReference type="PANTHER" id="PTHR10261">
    <property type="entry name" value="COATOMER SUBUNIT GAMMA"/>
    <property type="match status" value="1"/>
</dbReference>
<comment type="caution">
    <text evidence="13">The sequence shown here is derived from an EMBL/GenBank/DDBJ whole genome shotgun (WGS) entry which is preliminary data.</text>
</comment>
<reference evidence="13 14" key="1">
    <citation type="journal article" date="2017" name="Curr. Biol.">
        <title>Genome architecture and evolution of a unichromosomal asexual nematode.</title>
        <authorList>
            <person name="Fradin H."/>
            <person name="Zegar C."/>
            <person name="Gutwein M."/>
            <person name="Lucas J."/>
            <person name="Kovtun M."/>
            <person name="Corcoran D."/>
            <person name="Baugh L.R."/>
            <person name="Kiontke K."/>
            <person name="Gunsalus K."/>
            <person name="Fitch D.H."/>
            <person name="Piano F."/>
        </authorList>
    </citation>
    <scope>NUCLEOTIDE SEQUENCE [LARGE SCALE GENOMIC DNA]</scope>
    <source>
        <strain evidence="13">PF1309</strain>
    </source>
</reference>
<evidence type="ECO:0000313" key="13">
    <source>
        <dbReference type="EMBL" id="PAV76868.1"/>
    </source>
</evidence>
<evidence type="ECO:0000256" key="7">
    <source>
        <dbReference type="ARBA" id="ARBA00022892"/>
    </source>
</evidence>
<dbReference type="Proteomes" id="UP000218231">
    <property type="component" value="Unassembled WGS sequence"/>
</dbReference>
<dbReference type="PANTHER" id="PTHR10261:SF0">
    <property type="entry name" value="COATOMER SUBUNIT GAMMA-2"/>
    <property type="match status" value="1"/>
</dbReference>
<dbReference type="GO" id="GO:0072384">
    <property type="term" value="P:organelle transport along microtubule"/>
    <property type="evidence" value="ECO:0007669"/>
    <property type="project" value="TreeGrafter"/>
</dbReference>
<evidence type="ECO:0000256" key="1">
    <source>
        <dbReference type="ARBA" id="ARBA00004255"/>
    </source>
</evidence>
<keyword evidence="4" id="KW-0813">Transport</keyword>
<dbReference type="SUPFAM" id="SSF48371">
    <property type="entry name" value="ARM repeat"/>
    <property type="match status" value="1"/>
</dbReference>
<keyword evidence="7" id="KW-0931">ER-Golgi transport</keyword>
<feature type="domain" description="Clathrin/coatomer adaptor adaptin-like N-terminal" evidence="12">
    <location>
        <begin position="21"/>
        <end position="325"/>
    </location>
</feature>
<evidence type="ECO:0000256" key="9">
    <source>
        <dbReference type="ARBA" id="ARBA00023034"/>
    </source>
</evidence>
<dbReference type="Pfam" id="PF01602">
    <property type="entry name" value="Adaptin_N"/>
    <property type="match status" value="1"/>
</dbReference>
<evidence type="ECO:0000256" key="10">
    <source>
        <dbReference type="ARBA" id="ARBA00023136"/>
    </source>
</evidence>
<dbReference type="GO" id="GO:0009306">
    <property type="term" value="P:protein secretion"/>
    <property type="evidence" value="ECO:0007669"/>
    <property type="project" value="TreeGrafter"/>
</dbReference>
<evidence type="ECO:0000256" key="6">
    <source>
        <dbReference type="ARBA" id="ARBA00022737"/>
    </source>
</evidence>
<evidence type="ECO:0000313" key="14">
    <source>
        <dbReference type="Proteomes" id="UP000218231"/>
    </source>
</evidence>
<accession>A0A2A2KSG9</accession>